<dbReference type="SUPFAM" id="SSF103473">
    <property type="entry name" value="MFS general substrate transporter"/>
    <property type="match status" value="1"/>
</dbReference>
<dbReference type="RefSeq" id="WP_243800056.1">
    <property type="nucleotide sequence ID" value="NZ_JALHAT010000016.1"/>
</dbReference>
<dbReference type="Proteomes" id="UP001162802">
    <property type="component" value="Unassembled WGS sequence"/>
</dbReference>
<organism evidence="10 11">
    <name type="scientific">Novosphingobium mangrovi</name>
    <name type="common">ex Hu et al. 2023</name>
    <dbReference type="NCBI Taxonomy" id="2930094"/>
    <lineage>
        <taxon>Bacteria</taxon>
        <taxon>Pseudomonadati</taxon>
        <taxon>Pseudomonadota</taxon>
        <taxon>Alphaproteobacteria</taxon>
        <taxon>Sphingomonadales</taxon>
        <taxon>Sphingomonadaceae</taxon>
        <taxon>Novosphingobium</taxon>
    </lineage>
</organism>
<dbReference type="Pfam" id="PF07690">
    <property type="entry name" value="MFS_1"/>
    <property type="match status" value="1"/>
</dbReference>
<dbReference type="NCBIfam" id="TIGR00710">
    <property type="entry name" value="efflux_Bcr_CflA"/>
    <property type="match status" value="1"/>
</dbReference>
<evidence type="ECO:0000259" key="9">
    <source>
        <dbReference type="PROSITE" id="PS50850"/>
    </source>
</evidence>
<feature type="transmembrane region" description="Helical" evidence="8">
    <location>
        <begin position="174"/>
        <end position="191"/>
    </location>
</feature>
<evidence type="ECO:0000256" key="1">
    <source>
        <dbReference type="ARBA" id="ARBA00004651"/>
    </source>
</evidence>
<gene>
    <name evidence="10" type="ORF">MTR65_10925</name>
</gene>
<dbReference type="PANTHER" id="PTHR23502:SF132">
    <property type="entry name" value="POLYAMINE TRANSPORTER 2-RELATED"/>
    <property type="match status" value="1"/>
</dbReference>
<keyword evidence="11" id="KW-1185">Reference proteome</keyword>
<reference evidence="10" key="1">
    <citation type="submission" date="2022-03" db="EMBL/GenBank/DDBJ databases">
        <title>Identification of a novel bacterium isolated from mangrove sediments.</title>
        <authorList>
            <person name="Pan X."/>
        </authorList>
    </citation>
    <scope>NUCLEOTIDE SEQUENCE</scope>
    <source>
        <strain evidence="10">B2637</strain>
    </source>
</reference>
<feature type="transmembrane region" description="Helical" evidence="8">
    <location>
        <begin position="87"/>
        <end position="105"/>
    </location>
</feature>
<dbReference type="PROSITE" id="PS50850">
    <property type="entry name" value="MFS"/>
    <property type="match status" value="1"/>
</dbReference>
<evidence type="ECO:0000256" key="7">
    <source>
        <dbReference type="ARBA" id="ARBA00023136"/>
    </source>
</evidence>
<keyword evidence="5 8" id="KW-0812">Transmembrane</keyword>
<feature type="transmembrane region" description="Helical" evidence="8">
    <location>
        <begin position="144"/>
        <end position="162"/>
    </location>
</feature>
<evidence type="ECO:0000256" key="3">
    <source>
        <dbReference type="ARBA" id="ARBA00022448"/>
    </source>
</evidence>
<evidence type="ECO:0000256" key="2">
    <source>
        <dbReference type="ARBA" id="ARBA00006236"/>
    </source>
</evidence>
<sequence>MRPDSPHFPAATTSPPRPSGAAITATLAGLMAFASLSTDIYLPALPDMKGEFGRGVELTLSTFLIGFSLGQILWGPIGDRLGRRGPVLAGLALFMVGSAGCALADTLPQLLGWRVVQALGACAGPVLARAMVRDLHSRDKAAQMLSILMLIMGVAPLLGPLIGGQLLRFGSWHLSFWLLVAVSAAMFVAVLRLPETLPTERRNQTPIARSFAVYWTLLKDPVVLGYGIAGGFYYAGIYTYVGGSPFAYIEYYNVDARAYGLLFSLGIFGQMALGFANSRLVMRLGSERMARMGALLIGAASLATLATTYTGLGGLPGLVIVLLLFMSGNGIFIANIVAGAMDAHPERAGATSALVGAMQFGSGVFATALLGWMADGTPRPMGTLIATVGLGTLIATFAVTAWKRRREAKLA</sequence>
<dbReference type="Gene3D" id="1.20.1720.10">
    <property type="entry name" value="Multidrug resistance protein D"/>
    <property type="match status" value="1"/>
</dbReference>
<comment type="subcellular location">
    <subcellularLocation>
        <location evidence="8">Cell inner membrane</location>
        <topology evidence="8">Multi-pass membrane protein</topology>
    </subcellularLocation>
    <subcellularLocation>
        <location evidence="1">Cell membrane</location>
        <topology evidence="1">Multi-pass membrane protein</topology>
    </subcellularLocation>
</comment>
<feature type="transmembrane region" description="Helical" evidence="8">
    <location>
        <begin position="212"/>
        <end position="236"/>
    </location>
</feature>
<comment type="similarity">
    <text evidence="2 8">Belongs to the major facilitator superfamily. Bcr/CmlA family.</text>
</comment>
<evidence type="ECO:0000313" key="11">
    <source>
        <dbReference type="Proteomes" id="UP001162802"/>
    </source>
</evidence>
<keyword evidence="4" id="KW-1003">Cell membrane</keyword>
<feature type="transmembrane region" description="Helical" evidence="8">
    <location>
        <begin position="380"/>
        <end position="402"/>
    </location>
</feature>
<feature type="transmembrane region" description="Helical" evidence="8">
    <location>
        <begin position="111"/>
        <end position="132"/>
    </location>
</feature>
<feature type="transmembrane region" description="Helical" evidence="8">
    <location>
        <begin position="353"/>
        <end position="374"/>
    </location>
</feature>
<accession>A0ABT0ADC0</accession>
<proteinExistence type="inferred from homology"/>
<feature type="transmembrane region" description="Helical" evidence="8">
    <location>
        <begin position="58"/>
        <end position="75"/>
    </location>
</feature>
<comment type="caution">
    <text evidence="10">The sequence shown here is derived from an EMBL/GenBank/DDBJ whole genome shotgun (WGS) entry which is preliminary data.</text>
</comment>
<keyword evidence="6 8" id="KW-1133">Transmembrane helix</keyword>
<feature type="transmembrane region" description="Helical" evidence="8">
    <location>
        <begin position="289"/>
        <end position="312"/>
    </location>
</feature>
<evidence type="ECO:0000313" key="10">
    <source>
        <dbReference type="EMBL" id="MCJ1961197.1"/>
    </source>
</evidence>
<dbReference type="InterPro" id="IPR004812">
    <property type="entry name" value="Efflux_drug-R_Bcr/CmlA"/>
</dbReference>
<dbReference type="InterPro" id="IPR036259">
    <property type="entry name" value="MFS_trans_sf"/>
</dbReference>
<evidence type="ECO:0000256" key="4">
    <source>
        <dbReference type="ARBA" id="ARBA00022475"/>
    </source>
</evidence>
<evidence type="ECO:0000256" key="5">
    <source>
        <dbReference type="ARBA" id="ARBA00022692"/>
    </source>
</evidence>
<protein>
    <recommendedName>
        <fullName evidence="8">Bcr/CflA family efflux transporter</fullName>
    </recommendedName>
</protein>
<feature type="transmembrane region" description="Helical" evidence="8">
    <location>
        <begin position="20"/>
        <end position="38"/>
    </location>
</feature>
<dbReference type="CDD" id="cd17320">
    <property type="entry name" value="MFS_MdfA_MDR_like"/>
    <property type="match status" value="1"/>
</dbReference>
<keyword evidence="8" id="KW-0997">Cell inner membrane</keyword>
<feature type="transmembrane region" description="Helical" evidence="8">
    <location>
        <begin position="256"/>
        <end position="277"/>
    </location>
</feature>
<name>A0ABT0ADC0_9SPHN</name>
<dbReference type="InterPro" id="IPR020846">
    <property type="entry name" value="MFS_dom"/>
</dbReference>
<feature type="transmembrane region" description="Helical" evidence="8">
    <location>
        <begin position="318"/>
        <end position="341"/>
    </location>
</feature>
<keyword evidence="3 8" id="KW-0813">Transport</keyword>
<dbReference type="InterPro" id="IPR011701">
    <property type="entry name" value="MFS"/>
</dbReference>
<feature type="domain" description="Major facilitator superfamily (MFS) profile" evidence="9">
    <location>
        <begin position="1"/>
        <end position="406"/>
    </location>
</feature>
<dbReference type="EMBL" id="JALHAT010000016">
    <property type="protein sequence ID" value="MCJ1961197.1"/>
    <property type="molecule type" value="Genomic_DNA"/>
</dbReference>
<keyword evidence="7 8" id="KW-0472">Membrane</keyword>
<evidence type="ECO:0000256" key="6">
    <source>
        <dbReference type="ARBA" id="ARBA00022989"/>
    </source>
</evidence>
<dbReference type="PANTHER" id="PTHR23502">
    <property type="entry name" value="MAJOR FACILITATOR SUPERFAMILY"/>
    <property type="match status" value="1"/>
</dbReference>
<evidence type="ECO:0000256" key="8">
    <source>
        <dbReference type="RuleBase" id="RU365088"/>
    </source>
</evidence>